<proteinExistence type="predicted"/>
<sequence>MRTQIVALNLLSVAGAARPGAIVEASSYTRSSEALVWGTLIFHLVPNETNVSRPYILDLLFRPDMKHEDRITGIVYRLASHSLALEENNS</sequence>
<accession>A0A9P5PXR4</accession>
<dbReference type="AlphaFoldDB" id="A0A9P5PXR4"/>
<protein>
    <submittedName>
        <fullName evidence="2">Uncharacterized protein</fullName>
    </submittedName>
</protein>
<name>A0A9P5PXR4_9AGAR</name>
<dbReference type="Proteomes" id="UP000772434">
    <property type="component" value="Unassembled WGS sequence"/>
</dbReference>
<evidence type="ECO:0000313" key="2">
    <source>
        <dbReference type="EMBL" id="KAF9071843.1"/>
    </source>
</evidence>
<keyword evidence="3" id="KW-1185">Reference proteome</keyword>
<evidence type="ECO:0000313" key="3">
    <source>
        <dbReference type="Proteomes" id="UP000772434"/>
    </source>
</evidence>
<feature type="signal peptide" evidence="1">
    <location>
        <begin position="1"/>
        <end position="16"/>
    </location>
</feature>
<evidence type="ECO:0000256" key="1">
    <source>
        <dbReference type="SAM" id="SignalP"/>
    </source>
</evidence>
<comment type="caution">
    <text evidence="2">The sequence shown here is derived from an EMBL/GenBank/DDBJ whole genome shotgun (WGS) entry which is preliminary data.</text>
</comment>
<keyword evidence="1" id="KW-0732">Signal</keyword>
<feature type="chain" id="PRO_5040324205" evidence="1">
    <location>
        <begin position="17"/>
        <end position="90"/>
    </location>
</feature>
<gene>
    <name evidence="2" type="ORF">BDP27DRAFT_1446050</name>
</gene>
<reference evidence="2" key="1">
    <citation type="submission" date="2020-11" db="EMBL/GenBank/DDBJ databases">
        <authorList>
            <consortium name="DOE Joint Genome Institute"/>
            <person name="Ahrendt S."/>
            <person name="Riley R."/>
            <person name="Andreopoulos W."/>
            <person name="Labutti K."/>
            <person name="Pangilinan J."/>
            <person name="Ruiz-Duenas F.J."/>
            <person name="Barrasa J.M."/>
            <person name="Sanchez-Garcia M."/>
            <person name="Camarero S."/>
            <person name="Miyauchi S."/>
            <person name="Serrano A."/>
            <person name="Linde D."/>
            <person name="Babiker R."/>
            <person name="Drula E."/>
            <person name="Ayuso-Fernandez I."/>
            <person name="Pacheco R."/>
            <person name="Padilla G."/>
            <person name="Ferreira P."/>
            <person name="Barriuso J."/>
            <person name="Kellner H."/>
            <person name="Castanera R."/>
            <person name="Alfaro M."/>
            <person name="Ramirez L."/>
            <person name="Pisabarro A.G."/>
            <person name="Kuo A."/>
            <person name="Tritt A."/>
            <person name="Lipzen A."/>
            <person name="He G."/>
            <person name="Yan M."/>
            <person name="Ng V."/>
            <person name="Cullen D."/>
            <person name="Martin F."/>
            <person name="Rosso M.-N."/>
            <person name="Henrissat B."/>
            <person name="Hibbett D."/>
            <person name="Martinez A.T."/>
            <person name="Grigoriev I.V."/>
        </authorList>
    </citation>
    <scope>NUCLEOTIDE SEQUENCE</scope>
    <source>
        <strain evidence="2">AH 40177</strain>
    </source>
</reference>
<organism evidence="2 3">
    <name type="scientific">Rhodocollybia butyracea</name>
    <dbReference type="NCBI Taxonomy" id="206335"/>
    <lineage>
        <taxon>Eukaryota</taxon>
        <taxon>Fungi</taxon>
        <taxon>Dikarya</taxon>
        <taxon>Basidiomycota</taxon>
        <taxon>Agaricomycotina</taxon>
        <taxon>Agaricomycetes</taxon>
        <taxon>Agaricomycetidae</taxon>
        <taxon>Agaricales</taxon>
        <taxon>Marasmiineae</taxon>
        <taxon>Omphalotaceae</taxon>
        <taxon>Rhodocollybia</taxon>
    </lineage>
</organism>
<dbReference type="EMBL" id="JADNRY010000029">
    <property type="protein sequence ID" value="KAF9071843.1"/>
    <property type="molecule type" value="Genomic_DNA"/>
</dbReference>